<organism evidence="1 2">
    <name type="scientific">Thiomonas arsenitoxydans (strain DSM 22701 / CIP 110005 / 3As)</name>
    <dbReference type="NCBI Taxonomy" id="426114"/>
    <lineage>
        <taxon>Bacteria</taxon>
        <taxon>Pseudomonadati</taxon>
        <taxon>Pseudomonadota</taxon>
        <taxon>Betaproteobacteria</taxon>
        <taxon>Burkholderiales</taxon>
        <taxon>Thiomonas</taxon>
    </lineage>
</organism>
<name>A0A8I1SWR8_THIA3</name>
<evidence type="ECO:0000313" key="1">
    <source>
        <dbReference type="EMBL" id="MBN8745717.1"/>
    </source>
</evidence>
<gene>
    <name evidence="1" type="ORF">J0I24_15695</name>
</gene>
<reference evidence="1" key="1">
    <citation type="submission" date="2021-02" db="EMBL/GenBank/DDBJ databases">
        <title>Thiocyanate and organic carbon inputs drive convergent selection for specific autotrophic Afipia and Thiobacillus strains within complex microbiomes.</title>
        <authorList>
            <person name="Huddy R.J."/>
            <person name="Sachdeva R."/>
            <person name="Kadzinga F."/>
            <person name="Kantor R.S."/>
            <person name="Harrison S.T.L."/>
            <person name="Banfield J.F."/>
        </authorList>
    </citation>
    <scope>NUCLEOTIDE SEQUENCE</scope>
    <source>
        <strain evidence="1">SCN18_13_7_16_R3_B_64_19</strain>
    </source>
</reference>
<dbReference type="RefSeq" id="WP_276732868.1">
    <property type="nucleotide sequence ID" value="NZ_JAFKMR010000039.1"/>
</dbReference>
<protein>
    <submittedName>
        <fullName evidence="1">Uncharacterized protein</fullName>
    </submittedName>
</protein>
<dbReference type="Proteomes" id="UP000664800">
    <property type="component" value="Unassembled WGS sequence"/>
</dbReference>
<dbReference type="EMBL" id="JAFKMR010000039">
    <property type="protein sequence ID" value="MBN8745717.1"/>
    <property type="molecule type" value="Genomic_DNA"/>
</dbReference>
<proteinExistence type="predicted"/>
<sequence length="94" mass="10131">MPSLLRQHGGFPGIDWQGLALIDAEPSSLWVVQRPDGLLTVLATVGPIRKPQSYRQAWPARFTTPELTDDTEPAAPAARAAIAAAIARARESPF</sequence>
<comment type="caution">
    <text evidence="1">The sequence shown here is derived from an EMBL/GenBank/DDBJ whole genome shotgun (WGS) entry which is preliminary data.</text>
</comment>
<dbReference type="AlphaFoldDB" id="A0A8I1SWR8"/>
<accession>A0A8I1SWR8</accession>
<evidence type="ECO:0000313" key="2">
    <source>
        <dbReference type="Proteomes" id="UP000664800"/>
    </source>
</evidence>